<gene>
    <name evidence="8" type="ORF">BJL86_2289</name>
</gene>
<feature type="compositionally biased region" description="Low complexity" evidence="6">
    <location>
        <begin position="48"/>
        <end position="77"/>
    </location>
</feature>
<organism evidence="8 9">
    <name type="scientific">Dietzia timorensis</name>
    <dbReference type="NCBI Taxonomy" id="499555"/>
    <lineage>
        <taxon>Bacteria</taxon>
        <taxon>Bacillati</taxon>
        <taxon>Actinomycetota</taxon>
        <taxon>Actinomycetes</taxon>
        <taxon>Mycobacteriales</taxon>
        <taxon>Dietziaceae</taxon>
        <taxon>Dietzia</taxon>
    </lineage>
</organism>
<dbReference type="RefSeq" id="WP_156515381.1">
    <property type="nucleotide sequence ID" value="NZ_CP015961.1"/>
</dbReference>
<keyword evidence="3" id="KW-0472">Membrane</keyword>
<keyword evidence="2 7" id="KW-0732">Signal</keyword>
<evidence type="ECO:0000256" key="4">
    <source>
        <dbReference type="ARBA" id="ARBA00023139"/>
    </source>
</evidence>
<feature type="chain" id="PRO_5008008753" description="LppP/LprE lipoprotein" evidence="7">
    <location>
        <begin position="30"/>
        <end position="223"/>
    </location>
</feature>
<accession>A0A173LME2</accession>
<feature type="region of interest" description="Disordered" evidence="6">
    <location>
        <begin position="29"/>
        <end position="94"/>
    </location>
</feature>
<protein>
    <recommendedName>
        <fullName evidence="10">LppP/LprE lipoprotein</fullName>
    </recommendedName>
</protein>
<dbReference type="EMBL" id="CP015961">
    <property type="protein sequence ID" value="ANI93053.1"/>
    <property type="molecule type" value="Genomic_DNA"/>
</dbReference>
<dbReference type="InterPro" id="IPR025971">
    <property type="entry name" value="LppP/LprE"/>
</dbReference>
<dbReference type="AlphaFoldDB" id="A0A173LME2"/>
<evidence type="ECO:0000256" key="7">
    <source>
        <dbReference type="SAM" id="SignalP"/>
    </source>
</evidence>
<evidence type="ECO:0008006" key="10">
    <source>
        <dbReference type="Google" id="ProtNLM"/>
    </source>
</evidence>
<feature type="signal peptide" evidence="7">
    <location>
        <begin position="1"/>
        <end position="29"/>
    </location>
</feature>
<dbReference type="KEGG" id="dtm:BJL86_2289"/>
<sequence>MHARSPVHATLAALAAVAALSLSACGSEAADDAAPPMTTLTETATADANQQSPAPSPAPASSHGSGATTSESTAANGNGSGEEQENCGADPNAAAITDNIGQVPAPSLEGMSWTYKGDSNFDPCATLSYATVEQSEQGNAQFQNQLMLFHKGDYLGVGSDTVQQHQVIGTTDDSVTVRYKDYEALDAAGGSNAEASNFTTDVTFRWDGSQVVPEGRFPNMGMQ</sequence>
<keyword evidence="5" id="KW-0449">Lipoprotein</keyword>
<evidence type="ECO:0000313" key="8">
    <source>
        <dbReference type="EMBL" id="ANI93053.1"/>
    </source>
</evidence>
<dbReference type="Proteomes" id="UP000186104">
    <property type="component" value="Chromosome"/>
</dbReference>
<dbReference type="STRING" id="499555.BJL86_2289"/>
<name>A0A173LME2_9ACTN</name>
<feature type="compositionally biased region" description="Polar residues" evidence="6">
    <location>
        <begin position="38"/>
        <end position="47"/>
    </location>
</feature>
<keyword evidence="1" id="KW-1003">Cell membrane</keyword>
<keyword evidence="9" id="KW-1185">Reference proteome</keyword>
<dbReference type="OrthoDB" id="4427395at2"/>
<evidence type="ECO:0000256" key="6">
    <source>
        <dbReference type="SAM" id="MobiDB-lite"/>
    </source>
</evidence>
<evidence type="ECO:0000256" key="2">
    <source>
        <dbReference type="ARBA" id="ARBA00022729"/>
    </source>
</evidence>
<reference evidence="8 9" key="1">
    <citation type="submission" date="2016-06" db="EMBL/GenBank/DDBJ databases">
        <title>Complete genome sequence of a saline-alkali tolerant type strain Dietzia timorensis ID05-A0528T.</title>
        <authorList>
            <person name="Wu X."/>
        </authorList>
    </citation>
    <scope>NUCLEOTIDE SEQUENCE [LARGE SCALE GENOMIC DNA]</scope>
    <source>
        <strain evidence="8 9">ID05-A0528</strain>
    </source>
</reference>
<evidence type="ECO:0000256" key="5">
    <source>
        <dbReference type="ARBA" id="ARBA00023288"/>
    </source>
</evidence>
<evidence type="ECO:0000313" key="9">
    <source>
        <dbReference type="Proteomes" id="UP000186104"/>
    </source>
</evidence>
<evidence type="ECO:0000256" key="3">
    <source>
        <dbReference type="ARBA" id="ARBA00023136"/>
    </source>
</evidence>
<keyword evidence="4" id="KW-0564">Palmitate</keyword>
<proteinExistence type="predicted"/>
<evidence type="ECO:0000256" key="1">
    <source>
        <dbReference type="ARBA" id="ARBA00022475"/>
    </source>
</evidence>
<dbReference type="Pfam" id="PF14041">
    <property type="entry name" value="Lipoprotein_21"/>
    <property type="match status" value="1"/>
</dbReference>
<dbReference type="PROSITE" id="PS51257">
    <property type="entry name" value="PROKAR_LIPOPROTEIN"/>
    <property type="match status" value="1"/>
</dbReference>